<evidence type="ECO:0000259" key="5">
    <source>
        <dbReference type="PROSITE" id="PS50893"/>
    </source>
</evidence>
<keyword evidence="4 6" id="KW-0067">ATP-binding</keyword>
<proteinExistence type="inferred from homology"/>
<protein>
    <submittedName>
        <fullName evidence="6">ABC transporter ATP-binding protein</fullName>
    </submittedName>
</protein>
<dbReference type="GO" id="GO:0005524">
    <property type="term" value="F:ATP binding"/>
    <property type="evidence" value="ECO:0007669"/>
    <property type="project" value="UniProtKB-KW"/>
</dbReference>
<dbReference type="InterPro" id="IPR050153">
    <property type="entry name" value="Metal_Ion_Import_ABC"/>
</dbReference>
<dbReference type="AlphaFoldDB" id="A0A3M7LEQ5"/>
<keyword evidence="7" id="KW-1185">Reference proteome</keyword>
<accession>A0A3M7LEQ5</accession>
<evidence type="ECO:0000313" key="6">
    <source>
        <dbReference type="EMBL" id="RMZ60006.1"/>
    </source>
</evidence>
<dbReference type="Proteomes" id="UP000267524">
    <property type="component" value="Unassembled WGS sequence"/>
</dbReference>
<dbReference type="InterPro" id="IPR003439">
    <property type="entry name" value="ABC_transporter-like_ATP-bd"/>
</dbReference>
<keyword evidence="3" id="KW-0547">Nucleotide-binding</keyword>
<evidence type="ECO:0000256" key="3">
    <source>
        <dbReference type="ARBA" id="ARBA00022741"/>
    </source>
</evidence>
<dbReference type="InterPro" id="IPR027417">
    <property type="entry name" value="P-loop_NTPase"/>
</dbReference>
<comment type="caution">
    <text evidence="6">The sequence shown here is derived from an EMBL/GenBank/DDBJ whole genome shotgun (WGS) entry which is preliminary data.</text>
</comment>
<dbReference type="GO" id="GO:0016887">
    <property type="term" value="F:ATP hydrolysis activity"/>
    <property type="evidence" value="ECO:0007669"/>
    <property type="project" value="InterPro"/>
</dbReference>
<dbReference type="RefSeq" id="WP_122547130.1">
    <property type="nucleotide sequence ID" value="NZ_QWIV01000013.1"/>
</dbReference>
<organism evidence="6 7">
    <name type="scientific">Chryseobacterium nematophagum</name>
    <dbReference type="NCBI Taxonomy" id="2305228"/>
    <lineage>
        <taxon>Bacteria</taxon>
        <taxon>Pseudomonadati</taxon>
        <taxon>Bacteroidota</taxon>
        <taxon>Flavobacteriia</taxon>
        <taxon>Flavobacteriales</taxon>
        <taxon>Weeksellaceae</taxon>
        <taxon>Chryseobacterium group</taxon>
        <taxon>Chryseobacterium</taxon>
    </lineage>
</organism>
<evidence type="ECO:0000256" key="2">
    <source>
        <dbReference type="ARBA" id="ARBA00022448"/>
    </source>
</evidence>
<dbReference type="SUPFAM" id="SSF52540">
    <property type="entry name" value="P-loop containing nucleoside triphosphate hydrolases"/>
    <property type="match status" value="1"/>
</dbReference>
<dbReference type="PROSITE" id="PS50893">
    <property type="entry name" value="ABC_TRANSPORTER_2"/>
    <property type="match status" value="1"/>
</dbReference>
<reference evidence="6 7" key="1">
    <citation type="submission" date="2018-08" db="EMBL/GenBank/DDBJ databases">
        <title>Chryseobacterium nematophagum: a novel matrix digesting pathogen of nematodes.</title>
        <authorList>
            <person name="Page A."/>
            <person name="Roberts M."/>
            <person name="Felix M.-A."/>
            <person name="Weir W."/>
        </authorList>
    </citation>
    <scope>NUCLEOTIDE SEQUENCE [LARGE SCALE GENOMIC DNA]</scope>
    <source>
        <strain evidence="6 7">JUb275</strain>
    </source>
</reference>
<dbReference type="Pfam" id="PF00005">
    <property type="entry name" value="ABC_tran"/>
    <property type="match status" value="1"/>
</dbReference>
<evidence type="ECO:0000256" key="1">
    <source>
        <dbReference type="ARBA" id="ARBA00005417"/>
    </source>
</evidence>
<gene>
    <name evidence="6" type="ORF">D1632_10450</name>
</gene>
<sequence length="307" mass="35627">MQLLINQANIGYRVPLVTNINTHVNVGDVCLLIGNNGVGKTTLIKSILHQIPLLGGEILINNTNINKLSIKEIAEKIAIVFSKSIIPQNYTVEDLISLGKYIHYPYYFELKKEDKEEIPSIIDELDLHQYRHTFLKNLSDGNLQKAFIGRALAQNSSIIILDEPTTHLDEKNKIIILNTLRKLAKERNKMILFSSHDWRLAKEFSDRIWYIKENQLFSGIVEDILFQHEELTDVSLFQINENFVAPKIFAPTFHKEMLYSLLQKNFQQDFSGLNFEFNHNMWIISDKNKTMACKSFDEILNYIKTIR</sequence>
<dbReference type="PANTHER" id="PTHR42734:SF6">
    <property type="entry name" value="MOLYBDATE IMPORT ATP-BINDING PROTEIN MOLC"/>
    <property type="match status" value="1"/>
</dbReference>
<dbReference type="EMBL" id="QWIV01000013">
    <property type="protein sequence ID" value="RMZ60006.1"/>
    <property type="molecule type" value="Genomic_DNA"/>
</dbReference>
<evidence type="ECO:0000256" key="4">
    <source>
        <dbReference type="ARBA" id="ARBA00022840"/>
    </source>
</evidence>
<name>A0A3M7LEQ5_9FLAO</name>
<dbReference type="SMART" id="SM00382">
    <property type="entry name" value="AAA"/>
    <property type="match status" value="1"/>
</dbReference>
<dbReference type="PANTHER" id="PTHR42734">
    <property type="entry name" value="METAL TRANSPORT SYSTEM ATP-BINDING PROTEIN TM_0124-RELATED"/>
    <property type="match status" value="1"/>
</dbReference>
<feature type="domain" description="ABC transporter" evidence="5">
    <location>
        <begin position="2"/>
        <end position="238"/>
    </location>
</feature>
<keyword evidence="2" id="KW-0813">Transport</keyword>
<comment type="similarity">
    <text evidence="1">Belongs to the ABC transporter superfamily.</text>
</comment>
<dbReference type="InterPro" id="IPR003593">
    <property type="entry name" value="AAA+_ATPase"/>
</dbReference>
<evidence type="ECO:0000313" key="7">
    <source>
        <dbReference type="Proteomes" id="UP000267524"/>
    </source>
</evidence>
<dbReference type="CDD" id="cd03214">
    <property type="entry name" value="ABC_Iron-Siderophores_B12_Hemin"/>
    <property type="match status" value="1"/>
</dbReference>
<dbReference type="Gene3D" id="3.40.50.300">
    <property type="entry name" value="P-loop containing nucleotide triphosphate hydrolases"/>
    <property type="match status" value="1"/>
</dbReference>